<protein>
    <recommendedName>
        <fullName evidence="4">Excreted virulence factor EspC, type VII ESX diderm</fullName>
    </recommendedName>
</protein>
<proteinExistence type="predicted"/>
<evidence type="ECO:0008006" key="4">
    <source>
        <dbReference type="Google" id="ProtNLM"/>
    </source>
</evidence>
<evidence type="ECO:0000313" key="3">
    <source>
        <dbReference type="Proteomes" id="UP000805614"/>
    </source>
</evidence>
<evidence type="ECO:0000256" key="1">
    <source>
        <dbReference type="SAM" id="Phobius"/>
    </source>
</evidence>
<dbReference type="RefSeq" id="WP_187243373.1">
    <property type="nucleotide sequence ID" value="NZ_BAAAOK010000009.1"/>
</dbReference>
<dbReference type="EMBL" id="JABVEC010000008">
    <property type="protein sequence ID" value="MBC6466349.1"/>
    <property type="molecule type" value="Genomic_DNA"/>
</dbReference>
<gene>
    <name evidence="2" type="ORF">HKK74_12665</name>
</gene>
<feature type="transmembrane region" description="Helical" evidence="1">
    <location>
        <begin position="244"/>
        <end position="265"/>
    </location>
</feature>
<dbReference type="Proteomes" id="UP000805614">
    <property type="component" value="Unassembled WGS sequence"/>
</dbReference>
<sequence>MAPNFTVKPAHMRSAAKEMRENIAPAYKLGGENITNGGKIDSPGFGIALSMLFLPAYIQKLDFLSKDMSGAHDVVKEIAQRLEAAATQYEKAENLNVSGFQGTPNSQASLSSAGGQALGSSGLLEVAGAGGAMIGTGVIQAAFTAMGAAGALSPAFIPAVIAAALAIPNIEDIHKAASNLSLTGASMGSKLNPAYEKAVTTATIGWEGEGRSAYITLNQTVKGHMDQIGKYVEALGGGLRTLEVALAGFWLAISAFIFPYLTWLIAMRIAQAFPLTAPAIEPIIAAASTAIASGVTTMIAGIIAVGGAVVTLVTALMKDALDLTAIPDSGAEGTPDMTEFKVGLNFSVPSGNLVD</sequence>
<reference evidence="2 3" key="1">
    <citation type="submission" date="2020-06" db="EMBL/GenBank/DDBJ databases">
        <title>Actinomadura xiongansis sp. nov., isolated from soil of Baiyangdian.</title>
        <authorList>
            <person name="Zhang X."/>
        </authorList>
    </citation>
    <scope>NUCLEOTIDE SEQUENCE [LARGE SCALE GENOMIC DNA]</scope>
    <source>
        <strain evidence="2 3">HBUM206468</strain>
    </source>
</reference>
<name>A0ABR7LP53_9ACTN</name>
<organism evidence="2 3">
    <name type="scientific">Actinomadura alba</name>
    <dbReference type="NCBI Taxonomy" id="406431"/>
    <lineage>
        <taxon>Bacteria</taxon>
        <taxon>Bacillati</taxon>
        <taxon>Actinomycetota</taxon>
        <taxon>Actinomycetes</taxon>
        <taxon>Streptosporangiales</taxon>
        <taxon>Thermomonosporaceae</taxon>
        <taxon>Actinomadura</taxon>
    </lineage>
</organism>
<keyword evidence="3" id="KW-1185">Reference proteome</keyword>
<evidence type="ECO:0000313" key="2">
    <source>
        <dbReference type="EMBL" id="MBC6466349.1"/>
    </source>
</evidence>
<dbReference type="InterPro" id="IPR022536">
    <property type="entry name" value="EspC"/>
</dbReference>
<feature type="transmembrane region" description="Helical" evidence="1">
    <location>
        <begin position="298"/>
        <end position="317"/>
    </location>
</feature>
<dbReference type="Pfam" id="PF10824">
    <property type="entry name" value="T7SS_ESX_EspC"/>
    <property type="match status" value="1"/>
</dbReference>
<keyword evidence="1" id="KW-1133">Transmembrane helix</keyword>
<keyword evidence="1" id="KW-0472">Membrane</keyword>
<accession>A0ABR7LP53</accession>
<keyword evidence="1" id="KW-0812">Transmembrane</keyword>
<comment type="caution">
    <text evidence="2">The sequence shown here is derived from an EMBL/GenBank/DDBJ whole genome shotgun (WGS) entry which is preliminary data.</text>
</comment>